<organism evidence="1 2">
    <name type="scientific">Bauhinia variegata</name>
    <name type="common">Purple orchid tree</name>
    <name type="synonym">Phanera variegata</name>
    <dbReference type="NCBI Taxonomy" id="167791"/>
    <lineage>
        <taxon>Eukaryota</taxon>
        <taxon>Viridiplantae</taxon>
        <taxon>Streptophyta</taxon>
        <taxon>Embryophyta</taxon>
        <taxon>Tracheophyta</taxon>
        <taxon>Spermatophyta</taxon>
        <taxon>Magnoliopsida</taxon>
        <taxon>eudicotyledons</taxon>
        <taxon>Gunneridae</taxon>
        <taxon>Pentapetalae</taxon>
        <taxon>rosids</taxon>
        <taxon>fabids</taxon>
        <taxon>Fabales</taxon>
        <taxon>Fabaceae</taxon>
        <taxon>Cercidoideae</taxon>
        <taxon>Cercideae</taxon>
        <taxon>Bauhiniinae</taxon>
        <taxon>Bauhinia</taxon>
    </lineage>
</organism>
<keyword evidence="2" id="KW-1185">Reference proteome</keyword>
<evidence type="ECO:0000313" key="1">
    <source>
        <dbReference type="EMBL" id="KAI4298586.1"/>
    </source>
</evidence>
<reference evidence="1 2" key="1">
    <citation type="journal article" date="2022" name="DNA Res.">
        <title>Chromosomal-level genome assembly of the orchid tree Bauhinia variegata (Leguminosae; Cercidoideae) supports the allotetraploid origin hypothesis of Bauhinia.</title>
        <authorList>
            <person name="Zhong Y."/>
            <person name="Chen Y."/>
            <person name="Zheng D."/>
            <person name="Pang J."/>
            <person name="Liu Y."/>
            <person name="Luo S."/>
            <person name="Meng S."/>
            <person name="Qian L."/>
            <person name="Wei D."/>
            <person name="Dai S."/>
            <person name="Zhou R."/>
        </authorList>
    </citation>
    <scope>NUCLEOTIDE SEQUENCE [LARGE SCALE GENOMIC DNA]</scope>
    <source>
        <strain evidence="1">BV-YZ2020</strain>
    </source>
</reference>
<dbReference type="Proteomes" id="UP000828941">
    <property type="component" value="Chromosome 13"/>
</dbReference>
<comment type="caution">
    <text evidence="1">The sequence shown here is derived from an EMBL/GenBank/DDBJ whole genome shotgun (WGS) entry which is preliminary data.</text>
</comment>
<gene>
    <name evidence="1" type="ORF">L6164_032126</name>
</gene>
<evidence type="ECO:0000313" key="2">
    <source>
        <dbReference type="Proteomes" id="UP000828941"/>
    </source>
</evidence>
<protein>
    <submittedName>
        <fullName evidence="1">Uncharacterized protein</fullName>
    </submittedName>
</protein>
<sequence>MTSNNQQQQNMISIFGRSKIIVLSLFVVLLLTLFHLATSQSTITSLPGFPGKLPFKLETGYVGVGDADSVRLFYYFVESEREPNYDPLVLWLTGGPGCSGLSALFYEIGPLKFDVEDFDGIFPNLGLNEYSWTKVASILFVDAPVGTGFSYAKTSEGYNVSDTISAAQTYEFLRKWLIDHQKFLSNPLYIGGDGYAGITVPIIAQEVLTGNKNGNFPRVSLQGYLLGNPLTDTYTDPNSRVEYAYRVNLLPVELYLAAKTSCNASYVNVDPENVECLDNLGAIEDCLSKLNFAQILEPSCYPLLSPKQNVIKWDRRFPEEDAIETLMSNGSRPHYPELWCRVQNYIPSYIWANDKGVQDALRVQNGTVEEWVRCNNSLSYTYNVNSSVAYHQNLTKSTYRALIYSGDQDLLVPYVGTLQWIRSLNLSVANVWQPWFLDGQVAGYTVEYAERLYELTYATVKGAGTTAPEYKPKPSLAMVDRWFAHYFL</sequence>
<dbReference type="EMBL" id="CM039438">
    <property type="protein sequence ID" value="KAI4298586.1"/>
    <property type="molecule type" value="Genomic_DNA"/>
</dbReference>
<proteinExistence type="predicted"/>
<accession>A0ACB9KMJ4</accession>
<name>A0ACB9KMJ4_BAUVA</name>